<dbReference type="InterPro" id="IPR015796">
    <property type="entry name" value="Impact_YigZ-like"/>
</dbReference>
<dbReference type="Pfam" id="PF09186">
    <property type="entry name" value="DUF1949"/>
    <property type="match status" value="1"/>
</dbReference>
<evidence type="ECO:0000259" key="3">
    <source>
        <dbReference type="Pfam" id="PF09186"/>
    </source>
</evidence>
<dbReference type="eggNOG" id="COG1739">
    <property type="taxonomic scope" value="Bacteria"/>
</dbReference>
<dbReference type="Gene3D" id="3.30.70.240">
    <property type="match status" value="1"/>
</dbReference>
<feature type="domain" description="Impact N-terminal" evidence="2">
    <location>
        <begin position="19"/>
        <end position="125"/>
    </location>
</feature>
<feature type="domain" description="UPF0029" evidence="3">
    <location>
        <begin position="143"/>
        <end position="196"/>
    </location>
</feature>
<dbReference type="PROSITE" id="PS00910">
    <property type="entry name" value="UPF0029"/>
    <property type="match status" value="1"/>
</dbReference>
<dbReference type="GO" id="GO:0043168">
    <property type="term" value="F:anion binding"/>
    <property type="evidence" value="ECO:0007669"/>
    <property type="project" value="UniProtKB-ARBA"/>
</dbReference>
<dbReference type="RefSeq" id="WP_025246574.1">
    <property type="nucleotide sequence ID" value="NZ_CP006568.1"/>
</dbReference>
<dbReference type="InterPro" id="IPR001498">
    <property type="entry name" value="Impact_N"/>
</dbReference>
<accession>W0HRP4</accession>
<dbReference type="GO" id="GO:0006446">
    <property type="term" value="P:regulation of translational initiation"/>
    <property type="evidence" value="ECO:0007669"/>
    <property type="project" value="TreeGrafter"/>
</dbReference>
<name>W0HRP4_9GAMM</name>
<dbReference type="SUPFAM" id="SSF54980">
    <property type="entry name" value="EF-G C-terminal domain-like"/>
    <property type="match status" value="1"/>
</dbReference>
<protein>
    <submittedName>
        <fullName evidence="4">YigZ</fullName>
    </submittedName>
</protein>
<dbReference type="STRING" id="2342.SOPEG_3609"/>
<comment type="similarity">
    <text evidence="1">Belongs to the IMPACT family.</text>
</comment>
<dbReference type="PANTHER" id="PTHR16301">
    <property type="entry name" value="IMPACT-RELATED"/>
    <property type="match status" value="1"/>
</dbReference>
<dbReference type="Pfam" id="PF01205">
    <property type="entry name" value="Impact_N"/>
    <property type="match status" value="1"/>
</dbReference>
<evidence type="ECO:0000313" key="5">
    <source>
        <dbReference type="Proteomes" id="UP000019025"/>
    </source>
</evidence>
<organism evidence="4 5">
    <name type="scientific">Candidatus Sodalis pierantonii str. SOPE</name>
    <dbReference type="NCBI Taxonomy" id="2342"/>
    <lineage>
        <taxon>Bacteria</taxon>
        <taxon>Pseudomonadati</taxon>
        <taxon>Pseudomonadota</taxon>
        <taxon>Gammaproteobacteria</taxon>
        <taxon>Enterobacterales</taxon>
        <taxon>Bruguierivoracaceae</taxon>
        <taxon>Sodalis</taxon>
    </lineage>
</organism>
<dbReference type="KEGG" id="pes:SOPEG_3609"/>
<proteinExistence type="inferred from homology"/>
<evidence type="ECO:0000256" key="1">
    <source>
        <dbReference type="ARBA" id="ARBA00007665"/>
    </source>
</evidence>
<gene>
    <name evidence="4" type="primary">yigZ</name>
    <name evidence="4" type="ORF">SOPEG_3609</name>
</gene>
<dbReference type="InterPro" id="IPR015269">
    <property type="entry name" value="UPF0029_Impact_C"/>
</dbReference>
<dbReference type="GO" id="GO:0017111">
    <property type="term" value="F:ribonucleoside triphosphate phosphatase activity"/>
    <property type="evidence" value="ECO:0007669"/>
    <property type="project" value="UniProtKB-ARBA"/>
</dbReference>
<dbReference type="GO" id="GO:0032561">
    <property type="term" value="F:guanyl ribonucleotide binding"/>
    <property type="evidence" value="ECO:0007669"/>
    <property type="project" value="UniProtKB-ARBA"/>
</dbReference>
<dbReference type="PANTHER" id="PTHR16301:SF20">
    <property type="entry name" value="IMPACT FAMILY MEMBER YIGZ"/>
    <property type="match status" value="1"/>
</dbReference>
<dbReference type="GO" id="GO:0005737">
    <property type="term" value="C:cytoplasm"/>
    <property type="evidence" value="ECO:0007669"/>
    <property type="project" value="TreeGrafter"/>
</dbReference>
<dbReference type="HOGENOM" id="CLU_083552_0_0_6"/>
<dbReference type="Gene3D" id="3.30.230.30">
    <property type="entry name" value="Impact, N-terminal domain"/>
    <property type="match status" value="1"/>
</dbReference>
<dbReference type="Proteomes" id="UP000019025">
    <property type="component" value="Chromosome"/>
</dbReference>
<dbReference type="AlphaFoldDB" id="W0HRP4"/>
<dbReference type="InterPro" id="IPR036956">
    <property type="entry name" value="Impact_N_sf"/>
</dbReference>
<dbReference type="InterPro" id="IPR035647">
    <property type="entry name" value="EFG_III/V"/>
</dbReference>
<evidence type="ECO:0000313" key="4">
    <source>
        <dbReference type="EMBL" id="AHF74833.1"/>
    </source>
</evidence>
<reference evidence="4 5" key="1">
    <citation type="journal article" date="2014" name="Genome Biol. Evol.">
        <title>Genome degeneration and adaptation in a nascent stage of symbiosis.</title>
        <authorList>
            <person name="Oakeson K.F."/>
            <person name="Gil R."/>
            <person name="Clayton A.L."/>
            <person name="Dunn D.M."/>
            <person name="von Niederhausern A.C."/>
            <person name="Hamil C."/>
            <person name="Aoyagi A."/>
            <person name="Duval B."/>
            <person name="Baca A."/>
            <person name="Silva F.J."/>
            <person name="Vallier A."/>
            <person name="Jackson D.G."/>
            <person name="Latorre A."/>
            <person name="Weiss R.B."/>
            <person name="Heddi A."/>
            <person name="Moya A."/>
            <person name="Dale C."/>
        </authorList>
    </citation>
    <scope>NUCLEOTIDE SEQUENCE [LARGE SCALE GENOMIC DNA]</scope>
    <source>
        <strain evidence="5">none</strain>
    </source>
</reference>
<dbReference type="InterPro" id="IPR020568">
    <property type="entry name" value="Ribosomal_Su5_D2-typ_SF"/>
</dbReference>
<dbReference type="NCBIfam" id="TIGR00257">
    <property type="entry name" value="IMPACT_YIGZ"/>
    <property type="match status" value="1"/>
</dbReference>
<dbReference type="EMBL" id="CP006568">
    <property type="protein sequence ID" value="AHF74833.1"/>
    <property type="molecule type" value="Genomic_DNA"/>
</dbReference>
<dbReference type="InterPro" id="IPR020569">
    <property type="entry name" value="UPF0029_Impact_CS"/>
</dbReference>
<dbReference type="InterPro" id="IPR023582">
    <property type="entry name" value="Impact"/>
</dbReference>
<sequence>MTASWFAPAAVVTLTAEIKKSRFITLLSPTRGTDAAKAYILQCRKQHPTAAHHCWAYIAGPPSDSLQRGFSDDGEPSGTAGKPMLAQLDGSGLGEITAVVVRYYGGIHLGTGGLVKAYGGSVQQAQKQVSPVARVPRRRFVRRCDYPQLAWVEAAVQQAEGLIVEGDYRESIILTLEIPVHHIAMANDKLRDLSRGALQLTLVPQ</sequence>
<dbReference type="SUPFAM" id="SSF54211">
    <property type="entry name" value="Ribosomal protein S5 domain 2-like"/>
    <property type="match status" value="1"/>
</dbReference>
<keyword evidence="5" id="KW-1185">Reference proteome</keyword>
<evidence type="ECO:0000259" key="2">
    <source>
        <dbReference type="Pfam" id="PF01205"/>
    </source>
</evidence>